<dbReference type="Proteomes" id="UP001176517">
    <property type="component" value="Unassembled WGS sequence"/>
</dbReference>
<dbReference type="PANTHER" id="PTHR23502">
    <property type="entry name" value="MAJOR FACILITATOR SUPERFAMILY"/>
    <property type="match status" value="1"/>
</dbReference>
<keyword evidence="5 6" id="KW-0472">Membrane</keyword>
<evidence type="ECO:0000256" key="3">
    <source>
        <dbReference type="ARBA" id="ARBA00022692"/>
    </source>
</evidence>
<comment type="caution">
    <text evidence="7">The sequence shown here is derived from an EMBL/GenBank/DDBJ whole genome shotgun (WGS) entry which is preliminary data.</text>
</comment>
<evidence type="ECO:0000313" key="8">
    <source>
        <dbReference type="Proteomes" id="UP001176517"/>
    </source>
</evidence>
<evidence type="ECO:0000256" key="4">
    <source>
        <dbReference type="ARBA" id="ARBA00022989"/>
    </source>
</evidence>
<evidence type="ECO:0000256" key="2">
    <source>
        <dbReference type="ARBA" id="ARBA00022448"/>
    </source>
</evidence>
<keyword evidence="4 6" id="KW-1133">Transmembrane helix</keyword>
<dbReference type="EMBL" id="JAPDMZ010000095">
    <property type="protein sequence ID" value="KAK0550340.1"/>
    <property type="molecule type" value="Genomic_DNA"/>
</dbReference>
<keyword evidence="8" id="KW-1185">Reference proteome</keyword>
<evidence type="ECO:0008006" key="9">
    <source>
        <dbReference type="Google" id="ProtNLM"/>
    </source>
</evidence>
<name>A0AAN6GPP2_9BASI</name>
<organism evidence="7 8">
    <name type="scientific">Tilletia horrida</name>
    <dbReference type="NCBI Taxonomy" id="155126"/>
    <lineage>
        <taxon>Eukaryota</taxon>
        <taxon>Fungi</taxon>
        <taxon>Dikarya</taxon>
        <taxon>Basidiomycota</taxon>
        <taxon>Ustilaginomycotina</taxon>
        <taxon>Exobasidiomycetes</taxon>
        <taxon>Tilletiales</taxon>
        <taxon>Tilletiaceae</taxon>
        <taxon>Tilletia</taxon>
    </lineage>
</organism>
<dbReference type="InterPro" id="IPR036259">
    <property type="entry name" value="MFS_trans_sf"/>
</dbReference>
<keyword evidence="2" id="KW-0813">Transport</keyword>
<protein>
    <recommendedName>
        <fullName evidence="9">Major facilitator superfamily (MFS) profile domain-containing protein</fullName>
    </recommendedName>
</protein>
<gene>
    <name evidence="7" type="ORF">OC846_003725</name>
</gene>
<reference evidence="7" key="1">
    <citation type="journal article" date="2023" name="PhytoFront">
        <title>Draft Genome Resources of Seven Strains of Tilletia horrida, Causal Agent of Kernel Smut of Rice.</title>
        <authorList>
            <person name="Khanal S."/>
            <person name="Antony Babu S."/>
            <person name="Zhou X.G."/>
        </authorList>
    </citation>
    <scope>NUCLEOTIDE SEQUENCE</scope>
    <source>
        <strain evidence="7">TX6</strain>
    </source>
</reference>
<keyword evidence="3 6" id="KW-0812">Transmembrane</keyword>
<comment type="subcellular location">
    <subcellularLocation>
        <location evidence="1">Membrane</location>
        <topology evidence="1">Multi-pass membrane protein</topology>
    </subcellularLocation>
</comment>
<proteinExistence type="predicted"/>
<sequence length="83" mass="8880">MGCILVDYVGGKGASITAVNNLFRCLTGAIVSAVCQDIINAVGIGWTQTIFGFIALAATTLVMAMYKFGPTWRRKRFEATSSN</sequence>
<evidence type="ECO:0000256" key="5">
    <source>
        <dbReference type="ARBA" id="ARBA00023136"/>
    </source>
</evidence>
<evidence type="ECO:0000256" key="1">
    <source>
        <dbReference type="ARBA" id="ARBA00004141"/>
    </source>
</evidence>
<dbReference type="PANTHER" id="PTHR23502:SF51">
    <property type="entry name" value="QUINIDINE RESISTANCE PROTEIN 1-RELATED"/>
    <property type="match status" value="1"/>
</dbReference>
<dbReference type="SUPFAM" id="SSF103473">
    <property type="entry name" value="MFS general substrate transporter"/>
    <property type="match status" value="1"/>
</dbReference>
<dbReference type="GO" id="GO:0005886">
    <property type="term" value="C:plasma membrane"/>
    <property type="evidence" value="ECO:0007669"/>
    <property type="project" value="TreeGrafter"/>
</dbReference>
<evidence type="ECO:0000256" key="6">
    <source>
        <dbReference type="SAM" id="Phobius"/>
    </source>
</evidence>
<feature type="transmembrane region" description="Helical" evidence="6">
    <location>
        <begin position="46"/>
        <end position="66"/>
    </location>
</feature>
<accession>A0AAN6GPP2</accession>
<dbReference type="AlphaFoldDB" id="A0AAN6GPP2"/>
<dbReference type="GO" id="GO:0022857">
    <property type="term" value="F:transmembrane transporter activity"/>
    <property type="evidence" value="ECO:0007669"/>
    <property type="project" value="TreeGrafter"/>
</dbReference>
<evidence type="ECO:0000313" key="7">
    <source>
        <dbReference type="EMBL" id="KAK0550340.1"/>
    </source>
</evidence>